<dbReference type="AlphaFoldDB" id="A0A5A7TRL9"/>
<protein>
    <submittedName>
        <fullName evidence="2">LINE-1 retrotransposable element ORF2 protein</fullName>
    </submittedName>
</protein>
<dbReference type="PANTHER" id="PTHR31635:SF196">
    <property type="entry name" value="REVERSE TRANSCRIPTASE DOMAIN-CONTAINING PROTEIN-RELATED"/>
    <property type="match status" value="1"/>
</dbReference>
<dbReference type="OrthoDB" id="1932527at2759"/>
<dbReference type="SUPFAM" id="SSF56672">
    <property type="entry name" value="DNA/RNA polymerases"/>
    <property type="match status" value="1"/>
</dbReference>
<feature type="domain" description="Reverse transcriptase" evidence="1">
    <location>
        <begin position="48"/>
        <end position="325"/>
    </location>
</feature>
<dbReference type="PROSITE" id="PS50878">
    <property type="entry name" value="RT_POL"/>
    <property type="match status" value="1"/>
</dbReference>
<dbReference type="Proteomes" id="UP000321393">
    <property type="component" value="Unassembled WGS sequence"/>
</dbReference>
<dbReference type="EMBL" id="SSTE01014401">
    <property type="protein sequence ID" value="KAA0046042.1"/>
    <property type="molecule type" value="Genomic_DNA"/>
</dbReference>
<dbReference type="InterPro" id="IPR000477">
    <property type="entry name" value="RT_dom"/>
</dbReference>
<sequence length="369" mass="42491">MPTFVLPLRKKIFSFSNNKALSLDGFSMTFYKTFWHLLKTDIHPVCRDSHSKAIINKNVNNAYITLIAKKTCYEKPSDYRPISLTTSLYKVSAKILADRLKITLHNTIAESQLAFVKGRQITDVILMANEIVDYWKMRKIRGFVPKLDIKKTFDIISWDFIDFMLTKKNYPKKWRKWIEASIRSVQYSILINGKPYDRINPNRGIRQGDPISPFIFILAMDYLSSLLNLLQEEKATKGVEINRQSLTNHILFADDILLFTEDNDTSIKNLLMAITLFEKASGLNINDTKSTLTPINVTKERTNNFTSIWNIPCHPFPINYLGFSLGGKPLIKEPRALWRKVLTANFEAFFEGESPLKVTALGYTPAYLQ</sequence>
<reference evidence="2 3" key="1">
    <citation type="submission" date="2019-08" db="EMBL/GenBank/DDBJ databases">
        <title>Draft genome sequences of two oriental melons (Cucumis melo L. var makuwa).</title>
        <authorList>
            <person name="Kwon S.-Y."/>
        </authorList>
    </citation>
    <scope>NUCLEOTIDE SEQUENCE [LARGE SCALE GENOMIC DNA]</scope>
    <source>
        <strain evidence="3">cv. SW 3</strain>
        <tissue evidence="2">Leaf</tissue>
    </source>
</reference>
<organism evidence="2 3">
    <name type="scientific">Cucumis melo var. makuwa</name>
    <name type="common">Oriental melon</name>
    <dbReference type="NCBI Taxonomy" id="1194695"/>
    <lineage>
        <taxon>Eukaryota</taxon>
        <taxon>Viridiplantae</taxon>
        <taxon>Streptophyta</taxon>
        <taxon>Embryophyta</taxon>
        <taxon>Tracheophyta</taxon>
        <taxon>Spermatophyta</taxon>
        <taxon>Magnoliopsida</taxon>
        <taxon>eudicotyledons</taxon>
        <taxon>Gunneridae</taxon>
        <taxon>Pentapetalae</taxon>
        <taxon>rosids</taxon>
        <taxon>fabids</taxon>
        <taxon>Cucurbitales</taxon>
        <taxon>Cucurbitaceae</taxon>
        <taxon>Benincaseae</taxon>
        <taxon>Cucumis</taxon>
    </lineage>
</organism>
<name>A0A5A7TRL9_CUCMM</name>
<dbReference type="InterPro" id="IPR043502">
    <property type="entry name" value="DNA/RNA_pol_sf"/>
</dbReference>
<dbReference type="PANTHER" id="PTHR31635">
    <property type="entry name" value="REVERSE TRANSCRIPTASE DOMAIN-CONTAINING PROTEIN-RELATED"/>
    <property type="match status" value="1"/>
</dbReference>
<gene>
    <name evidence="2" type="ORF">E6C27_scaffold243G006160</name>
</gene>
<evidence type="ECO:0000313" key="3">
    <source>
        <dbReference type="Proteomes" id="UP000321393"/>
    </source>
</evidence>
<evidence type="ECO:0000259" key="1">
    <source>
        <dbReference type="PROSITE" id="PS50878"/>
    </source>
</evidence>
<comment type="caution">
    <text evidence="2">The sequence shown here is derived from an EMBL/GenBank/DDBJ whole genome shotgun (WGS) entry which is preliminary data.</text>
</comment>
<evidence type="ECO:0000313" key="2">
    <source>
        <dbReference type="EMBL" id="KAA0046042.1"/>
    </source>
</evidence>
<accession>A0A5A7TRL9</accession>
<dbReference type="Pfam" id="PF00078">
    <property type="entry name" value="RVT_1"/>
    <property type="match status" value="1"/>
</dbReference>
<dbReference type="CDD" id="cd01650">
    <property type="entry name" value="RT_nLTR_like"/>
    <property type="match status" value="1"/>
</dbReference>
<proteinExistence type="predicted"/>